<evidence type="ECO:0000256" key="5">
    <source>
        <dbReference type="ARBA" id="ARBA00012045"/>
    </source>
</evidence>
<dbReference type="GO" id="GO:0000701">
    <property type="term" value="F:purine-specific mismatch base pair DNA N-glycosylase activity"/>
    <property type="evidence" value="ECO:0007669"/>
    <property type="project" value="UniProtKB-EC"/>
</dbReference>
<name>A0AAV7T042_PLEWA</name>
<evidence type="ECO:0000256" key="19">
    <source>
        <dbReference type="SAM" id="MobiDB-lite"/>
    </source>
</evidence>
<dbReference type="PROSITE" id="PS01155">
    <property type="entry name" value="ENDONUCLEASE_III_2"/>
    <property type="match status" value="1"/>
</dbReference>
<keyword evidence="13" id="KW-0496">Mitochondrion</keyword>
<keyword evidence="9 18" id="KW-0227">DNA damage</keyword>
<dbReference type="GO" id="GO:0032357">
    <property type="term" value="F:oxidized purine DNA binding"/>
    <property type="evidence" value="ECO:0007669"/>
    <property type="project" value="TreeGrafter"/>
</dbReference>
<evidence type="ECO:0000256" key="18">
    <source>
        <dbReference type="RuleBase" id="RU365096"/>
    </source>
</evidence>
<sequence>MTSDATHAFVQCFQIVRSIFQRKGKLQALKRYSFRFWCCTCRLTMKKTKTSSRDTKKSALALEEEPDAPGQTEGDSKDGAETGGQISPYHSFGDAEVADFRKNLLSWYDKCKRDLPWRKLAVDETDLNKRAYAVWVSEIMLQQTQVSTVIAYYNAWMKKWPTLQDLSKASLEEVNQLWAGLGYYSRGKRLHAGAQKVVSEFRGHMPRTAVELQKLLPGVGRYTAGAIASIAYGQVTGVVDGNVVRVLCRARAIGADSGSPAVTDRLWHLANALVDPSRPGDFNQALMELGAMVCTPKAALCQECPIKSLCRAYGRVEKEFGSSVQRLTGKCSTKSNQVTDIEECVTKGQQCSLCLPPKEMWDSTLGVANFPRKSSKKQSRVEQTLTCVSKRQRKSGEPEYLIVQRPSSGLLAGMWEFPSLLLEADLSLKKQEQVLCERLSGLTRGVTSTTDLHYVGEVVHIFSHIHQTYLVYSLSVEEDENIPLKQEETELQPSQWVTRDEFHASAVSTAMKKVLKAYESKISGMKDPTKGTKRKRGHKTDEKSSPSPQHKPEVDRQLTLNKFFKPVIRK</sequence>
<organism evidence="21 22">
    <name type="scientific">Pleurodeles waltl</name>
    <name type="common">Iberian ribbed newt</name>
    <dbReference type="NCBI Taxonomy" id="8319"/>
    <lineage>
        <taxon>Eukaryota</taxon>
        <taxon>Metazoa</taxon>
        <taxon>Chordata</taxon>
        <taxon>Craniata</taxon>
        <taxon>Vertebrata</taxon>
        <taxon>Euteleostomi</taxon>
        <taxon>Amphibia</taxon>
        <taxon>Batrachia</taxon>
        <taxon>Caudata</taxon>
        <taxon>Salamandroidea</taxon>
        <taxon>Salamandridae</taxon>
        <taxon>Pleurodelinae</taxon>
        <taxon>Pleurodeles</taxon>
    </lineage>
</organism>
<dbReference type="InterPro" id="IPR003651">
    <property type="entry name" value="Endonuclease3_FeS-loop_motif"/>
</dbReference>
<dbReference type="EC" id="3.2.2.31" evidence="5 18"/>
<dbReference type="SMART" id="SM00478">
    <property type="entry name" value="ENDO3c"/>
    <property type="match status" value="1"/>
</dbReference>
<comment type="function">
    <text evidence="18">Adenine glycosylase active on G-A mispairs.</text>
</comment>
<dbReference type="Gene3D" id="3.90.79.10">
    <property type="entry name" value="Nucleoside Triphosphate Pyrophosphohydrolase"/>
    <property type="match status" value="1"/>
</dbReference>
<feature type="region of interest" description="Disordered" evidence="19">
    <location>
        <begin position="521"/>
        <end position="556"/>
    </location>
</feature>
<dbReference type="InterPro" id="IPR029119">
    <property type="entry name" value="MutY_C"/>
</dbReference>
<dbReference type="GO" id="GO:0005739">
    <property type="term" value="C:mitochondrion"/>
    <property type="evidence" value="ECO:0007669"/>
    <property type="project" value="UniProtKB-SubCell"/>
</dbReference>
<feature type="region of interest" description="Disordered" evidence="19">
    <location>
        <begin position="52"/>
        <end position="90"/>
    </location>
</feature>
<evidence type="ECO:0000256" key="17">
    <source>
        <dbReference type="ARBA" id="ARBA00058024"/>
    </source>
</evidence>
<dbReference type="GO" id="GO:0046872">
    <property type="term" value="F:metal ion binding"/>
    <property type="evidence" value="ECO:0007669"/>
    <property type="project" value="UniProtKB-UniRule"/>
</dbReference>
<keyword evidence="7" id="KW-0004">4Fe-4S</keyword>
<evidence type="ECO:0000256" key="6">
    <source>
        <dbReference type="ARBA" id="ARBA00022023"/>
    </source>
</evidence>
<evidence type="ECO:0000256" key="13">
    <source>
        <dbReference type="ARBA" id="ARBA00023128"/>
    </source>
</evidence>
<keyword evidence="10" id="KW-0378">Hydrolase</keyword>
<dbReference type="GO" id="GO:0051539">
    <property type="term" value="F:4 iron, 4 sulfur cluster binding"/>
    <property type="evidence" value="ECO:0007669"/>
    <property type="project" value="UniProtKB-UniRule"/>
</dbReference>
<evidence type="ECO:0000256" key="1">
    <source>
        <dbReference type="ARBA" id="ARBA00000843"/>
    </source>
</evidence>
<dbReference type="InterPro" id="IPR023170">
    <property type="entry name" value="HhH_base_excis_C"/>
</dbReference>
<dbReference type="GO" id="GO:0006284">
    <property type="term" value="P:base-excision repair"/>
    <property type="evidence" value="ECO:0007669"/>
    <property type="project" value="UniProtKB-UniRule"/>
</dbReference>
<dbReference type="FunFam" id="1.10.1670.10:FF:000002">
    <property type="entry name" value="Adenine DNA glycosylase"/>
    <property type="match status" value="1"/>
</dbReference>
<dbReference type="CDD" id="cd00056">
    <property type="entry name" value="ENDO3c"/>
    <property type="match status" value="1"/>
</dbReference>
<keyword evidence="16 18" id="KW-0326">Glycosidase</keyword>
<comment type="similarity">
    <text evidence="4 18">Belongs to the Nth/MutY family.</text>
</comment>
<feature type="domain" description="HhH-GPD" evidence="20">
    <location>
        <begin position="140"/>
        <end position="292"/>
    </location>
</feature>
<dbReference type="SUPFAM" id="SSF55811">
    <property type="entry name" value="Nudix"/>
    <property type="match status" value="1"/>
</dbReference>
<dbReference type="InterPro" id="IPR011257">
    <property type="entry name" value="DNA_glycosylase"/>
</dbReference>
<keyword evidence="14" id="KW-0234">DNA repair</keyword>
<dbReference type="InterPro" id="IPR015797">
    <property type="entry name" value="NUDIX_hydrolase-like_dom_sf"/>
</dbReference>
<keyword evidence="12" id="KW-0411">Iron-sulfur</keyword>
<dbReference type="SMART" id="SM00525">
    <property type="entry name" value="FES"/>
    <property type="match status" value="1"/>
</dbReference>
<gene>
    <name evidence="21" type="ORF">NDU88_001387</name>
</gene>
<comment type="cofactor">
    <cofactor evidence="18">
        <name>[4Fe-4S] cluster</name>
        <dbReference type="ChEBI" id="CHEBI:49883"/>
    </cofactor>
    <text evidence="18">Binds 1 [4Fe-4S] cluster.</text>
</comment>
<evidence type="ECO:0000256" key="12">
    <source>
        <dbReference type="ARBA" id="ARBA00023014"/>
    </source>
</evidence>
<dbReference type="PANTHER" id="PTHR42944:SF1">
    <property type="entry name" value="ADENINE DNA GLYCOSYLASE"/>
    <property type="match status" value="1"/>
</dbReference>
<dbReference type="Gene3D" id="1.10.1670.10">
    <property type="entry name" value="Helix-hairpin-Helix base-excision DNA repair enzymes (C-terminal)"/>
    <property type="match status" value="1"/>
</dbReference>
<evidence type="ECO:0000313" key="21">
    <source>
        <dbReference type="EMBL" id="KAJ1169494.1"/>
    </source>
</evidence>
<evidence type="ECO:0000256" key="15">
    <source>
        <dbReference type="ARBA" id="ARBA00023242"/>
    </source>
</evidence>
<dbReference type="Proteomes" id="UP001066276">
    <property type="component" value="Chromosome 4_1"/>
</dbReference>
<keyword evidence="15" id="KW-0539">Nucleus</keyword>
<keyword evidence="11 18" id="KW-0408">Iron</keyword>
<dbReference type="Pfam" id="PF00730">
    <property type="entry name" value="HhH-GPD"/>
    <property type="match status" value="1"/>
</dbReference>
<comment type="function">
    <text evidence="17">Involved in oxidative DNA damage repair. Initiates repair of A*oxoG to C*G by removing the inappropriately paired adenine base from the DNA backbone. Possesses both adenine and 2-OH-A DNA glycosylase activities.</text>
</comment>
<evidence type="ECO:0000256" key="2">
    <source>
        <dbReference type="ARBA" id="ARBA00004123"/>
    </source>
</evidence>
<dbReference type="SUPFAM" id="SSF48150">
    <property type="entry name" value="DNA-glycosylase"/>
    <property type="match status" value="1"/>
</dbReference>
<comment type="caution">
    <text evidence="21">The sequence shown here is derived from an EMBL/GenBank/DDBJ whole genome shotgun (WGS) entry which is preliminary data.</text>
</comment>
<dbReference type="PANTHER" id="PTHR42944">
    <property type="entry name" value="ADENINE DNA GLYCOSYLASE"/>
    <property type="match status" value="1"/>
</dbReference>
<evidence type="ECO:0000256" key="11">
    <source>
        <dbReference type="ARBA" id="ARBA00023004"/>
    </source>
</evidence>
<dbReference type="InterPro" id="IPR003265">
    <property type="entry name" value="HhH-GPD_domain"/>
</dbReference>
<evidence type="ECO:0000256" key="16">
    <source>
        <dbReference type="ARBA" id="ARBA00023295"/>
    </source>
</evidence>
<dbReference type="GO" id="GO:0034039">
    <property type="term" value="F:8-oxo-7,8-dihydroguanine DNA N-glycosylase activity"/>
    <property type="evidence" value="ECO:0007669"/>
    <property type="project" value="TreeGrafter"/>
</dbReference>
<evidence type="ECO:0000256" key="7">
    <source>
        <dbReference type="ARBA" id="ARBA00022485"/>
    </source>
</evidence>
<dbReference type="EMBL" id="JANPWB010000007">
    <property type="protein sequence ID" value="KAJ1169494.1"/>
    <property type="molecule type" value="Genomic_DNA"/>
</dbReference>
<dbReference type="GO" id="GO:0035485">
    <property type="term" value="F:adenine/guanine mispair binding"/>
    <property type="evidence" value="ECO:0007669"/>
    <property type="project" value="TreeGrafter"/>
</dbReference>
<dbReference type="GO" id="GO:0006298">
    <property type="term" value="P:mismatch repair"/>
    <property type="evidence" value="ECO:0007669"/>
    <property type="project" value="TreeGrafter"/>
</dbReference>
<evidence type="ECO:0000259" key="20">
    <source>
        <dbReference type="SMART" id="SM00478"/>
    </source>
</evidence>
<proteinExistence type="inferred from homology"/>
<dbReference type="GO" id="GO:0005634">
    <property type="term" value="C:nucleus"/>
    <property type="evidence" value="ECO:0007669"/>
    <property type="project" value="UniProtKB-SubCell"/>
</dbReference>
<dbReference type="InterPro" id="IPR044298">
    <property type="entry name" value="MIG/MutY"/>
</dbReference>
<keyword evidence="22" id="KW-1185">Reference proteome</keyword>
<evidence type="ECO:0000256" key="4">
    <source>
        <dbReference type="ARBA" id="ARBA00008343"/>
    </source>
</evidence>
<dbReference type="FunFam" id="1.10.340.30:FF:000002">
    <property type="entry name" value="Adenine DNA glycosylase"/>
    <property type="match status" value="1"/>
</dbReference>
<accession>A0AAV7T042</accession>
<dbReference type="CDD" id="cd03431">
    <property type="entry name" value="NUDIX_DNA_Glycosylase_C-MutY"/>
    <property type="match status" value="1"/>
</dbReference>
<dbReference type="Pfam" id="PF14815">
    <property type="entry name" value="NUDIX_4"/>
    <property type="match status" value="1"/>
</dbReference>
<keyword evidence="8" id="KW-0479">Metal-binding</keyword>
<evidence type="ECO:0000313" key="22">
    <source>
        <dbReference type="Proteomes" id="UP001066276"/>
    </source>
</evidence>
<protein>
    <recommendedName>
        <fullName evidence="6 18">Adenine DNA glycosylase</fullName>
        <ecNumber evidence="5 18">3.2.2.31</ecNumber>
    </recommendedName>
</protein>
<feature type="compositionally biased region" description="Basic and acidic residues" evidence="19">
    <location>
        <begin position="539"/>
        <end position="556"/>
    </location>
</feature>
<evidence type="ECO:0000256" key="8">
    <source>
        <dbReference type="ARBA" id="ARBA00022723"/>
    </source>
</evidence>
<comment type="catalytic activity">
    <reaction evidence="1 18">
        <text>Hydrolyzes free adenine bases from 7,8-dihydro-8-oxoguanine:adenine mismatched double-stranded DNA, leaving an apurinic site.</text>
        <dbReference type="EC" id="3.2.2.31"/>
    </reaction>
</comment>
<dbReference type="Gene3D" id="1.10.340.30">
    <property type="entry name" value="Hypothetical protein, domain 2"/>
    <property type="match status" value="1"/>
</dbReference>
<dbReference type="InterPro" id="IPR004036">
    <property type="entry name" value="Endonuclease-III-like_CS2"/>
</dbReference>
<evidence type="ECO:0000256" key="10">
    <source>
        <dbReference type="ARBA" id="ARBA00022801"/>
    </source>
</evidence>
<comment type="subcellular location">
    <subcellularLocation>
        <location evidence="3">Mitochondrion</location>
    </subcellularLocation>
    <subcellularLocation>
        <location evidence="2">Nucleus</location>
    </subcellularLocation>
</comment>
<evidence type="ECO:0000256" key="14">
    <source>
        <dbReference type="ARBA" id="ARBA00023204"/>
    </source>
</evidence>
<evidence type="ECO:0000256" key="9">
    <source>
        <dbReference type="ARBA" id="ARBA00022763"/>
    </source>
</evidence>
<evidence type="ECO:0000256" key="3">
    <source>
        <dbReference type="ARBA" id="ARBA00004173"/>
    </source>
</evidence>
<dbReference type="AlphaFoldDB" id="A0AAV7T042"/>
<reference evidence="21" key="1">
    <citation type="journal article" date="2022" name="bioRxiv">
        <title>Sequencing and chromosome-scale assembly of the giantPleurodeles waltlgenome.</title>
        <authorList>
            <person name="Brown T."/>
            <person name="Elewa A."/>
            <person name="Iarovenko S."/>
            <person name="Subramanian E."/>
            <person name="Araus A.J."/>
            <person name="Petzold A."/>
            <person name="Susuki M."/>
            <person name="Suzuki K.-i.T."/>
            <person name="Hayashi T."/>
            <person name="Toyoda A."/>
            <person name="Oliveira C."/>
            <person name="Osipova E."/>
            <person name="Leigh N.D."/>
            <person name="Simon A."/>
            <person name="Yun M.H."/>
        </authorList>
    </citation>
    <scope>NUCLEOTIDE SEQUENCE</scope>
    <source>
        <strain evidence="21">20211129_DDA</strain>
        <tissue evidence="21">Liver</tissue>
    </source>
</reference>
<dbReference type="FunFam" id="3.90.79.10:FF:000026">
    <property type="entry name" value="Adenine DNA glycosylase"/>
    <property type="match status" value="1"/>
</dbReference>